<organism evidence="2 3">
    <name type="scientific">Pyrenophora seminiperda CCB06</name>
    <dbReference type="NCBI Taxonomy" id="1302712"/>
    <lineage>
        <taxon>Eukaryota</taxon>
        <taxon>Fungi</taxon>
        <taxon>Dikarya</taxon>
        <taxon>Ascomycota</taxon>
        <taxon>Pezizomycotina</taxon>
        <taxon>Dothideomycetes</taxon>
        <taxon>Pleosporomycetidae</taxon>
        <taxon>Pleosporales</taxon>
        <taxon>Pleosporineae</taxon>
        <taxon>Pleosporaceae</taxon>
        <taxon>Pyrenophora</taxon>
    </lineage>
</organism>
<feature type="region of interest" description="Disordered" evidence="1">
    <location>
        <begin position="143"/>
        <end position="174"/>
    </location>
</feature>
<feature type="compositionally biased region" description="Low complexity" evidence="1">
    <location>
        <begin position="78"/>
        <end position="101"/>
    </location>
</feature>
<proteinExistence type="predicted"/>
<feature type="compositionally biased region" description="Polar residues" evidence="1">
    <location>
        <begin position="151"/>
        <end position="161"/>
    </location>
</feature>
<gene>
    <name evidence="2" type="ORF">GMOD_00006035</name>
</gene>
<protein>
    <submittedName>
        <fullName evidence="2">Uncharacterized protein</fullName>
    </submittedName>
</protein>
<feature type="region of interest" description="Disordered" evidence="1">
    <location>
        <begin position="19"/>
        <end position="105"/>
    </location>
</feature>
<evidence type="ECO:0000313" key="2">
    <source>
        <dbReference type="EMBL" id="RMZ69294.1"/>
    </source>
</evidence>
<accession>A0A3M7M4G8</accession>
<sequence>MKVKADPCTFTLPTPITALTFSTSGASRTEEGQSKISRNGHSDKEPPKKAYSRCYTTNNCTQPSPSISGHKRRLHAFSSSSEDSSSSSSLSSSSSSSFSSSPALPPTNPSWTAGSLLASTIASPSAISPASIAASRSPASKAASKSSTASGWFSTSPSSSAFRPAGNAASRSSPELVSSDGEAASLAAVATTADFLAGRCFFLATFDLASFDPCSVQLSESTIGFSVSGANLALVTNSSIFLQSRCSMVMTRLSSIRSSNPVLQHWCDPFEHVARPRH</sequence>
<dbReference type="EMBL" id="KE747818">
    <property type="protein sequence ID" value="RMZ69294.1"/>
    <property type="molecule type" value="Genomic_DNA"/>
</dbReference>
<dbReference type="Proteomes" id="UP000265663">
    <property type="component" value="Unassembled WGS sequence"/>
</dbReference>
<reference evidence="2 3" key="1">
    <citation type="journal article" date="2014" name="PLoS ONE">
        <title>De novo Genome Assembly of the Fungal Plant Pathogen Pyrenophora semeniperda.</title>
        <authorList>
            <person name="Soliai M.M."/>
            <person name="Meyer S.E."/>
            <person name="Udall J.A."/>
            <person name="Elzinga D.E."/>
            <person name="Hermansen R.A."/>
            <person name="Bodily P.M."/>
            <person name="Hart A.A."/>
            <person name="Coleman C.E."/>
        </authorList>
    </citation>
    <scope>NUCLEOTIDE SEQUENCE [LARGE SCALE GENOMIC DNA]</scope>
    <source>
        <strain evidence="2 3">CCB06</strain>
        <tissue evidence="2">Mycelium</tissue>
    </source>
</reference>
<name>A0A3M7M4G8_9PLEO</name>
<dbReference type="AlphaFoldDB" id="A0A3M7M4G8"/>
<evidence type="ECO:0000256" key="1">
    <source>
        <dbReference type="SAM" id="MobiDB-lite"/>
    </source>
</evidence>
<keyword evidence="3" id="KW-1185">Reference proteome</keyword>
<feature type="compositionally biased region" description="Polar residues" evidence="1">
    <location>
        <begin position="54"/>
        <end position="67"/>
    </location>
</feature>
<evidence type="ECO:0000313" key="3">
    <source>
        <dbReference type="Proteomes" id="UP000265663"/>
    </source>
</evidence>